<protein>
    <recommendedName>
        <fullName evidence="1">CD-NTase-associated protein 12/Pycsar effector protein TIR domain-containing protein</fullName>
    </recommendedName>
</protein>
<dbReference type="Proteomes" id="UP001501676">
    <property type="component" value="Unassembled WGS sequence"/>
</dbReference>
<evidence type="ECO:0000259" key="1">
    <source>
        <dbReference type="Pfam" id="PF10137"/>
    </source>
</evidence>
<dbReference type="Pfam" id="PF10137">
    <property type="entry name" value="CAP12-PCTIR_TIR"/>
    <property type="match status" value="1"/>
</dbReference>
<dbReference type="RefSeq" id="WP_345728999.1">
    <property type="nucleotide sequence ID" value="NZ_BAAAYN010000022.1"/>
</dbReference>
<proteinExistence type="predicted"/>
<name>A0ABP6SYS0_9ACTN</name>
<dbReference type="EMBL" id="BAAAYN010000022">
    <property type="protein sequence ID" value="GAA3388117.1"/>
    <property type="molecule type" value="Genomic_DNA"/>
</dbReference>
<organism evidence="2 3">
    <name type="scientific">Cryptosporangium minutisporangium</name>
    <dbReference type="NCBI Taxonomy" id="113569"/>
    <lineage>
        <taxon>Bacteria</taxon>
        <taxon>Bacillati</taxon>
        <taxon>Actinomycetota</taxon>
        <taxon>Actinomycetes</taxon>
        <taxon>Cryptosporangiales</taxon>
        <taxon>Cryptosporangiaceae</taxon>
        <taxon>Cryptosporangium</taxon>
    </lineage>
</organism>
<comment type="caution">
    <text evidence="2">The sequence shown here is derived from an EMBL/GenBank/DDBJ whole genome shotgun (WGS) entry which is preliminary data.</text>
</comment>
<dbReference type="InterPro" id="IPR019302">
    <property type="entry name" value="CAP12/PCTIR_TIR_dom"/>
</dbReference>
<reference evidence="3" key="1">
    <citation type="journal article" date="2019" name="Int. J. Syst. Evol. Microbiol.">
        <title>The Global Catalogue of Microorganisms (GCM) 10K type strain sequencing project: providing services to taxonomists for standard genome sequencing and annotation.</title>
        <authorList>
            <consortium name="The Broad Institute Genomics Platform"/>
            <consortium name="The Broad Institute Genome Sequencing Center for Infectious Disease"/>
            <person name="Wu L."/>
            <person name="Ma J."/>
        </authorList>
    </citation>
    <scope>NUCLEOTIDE SEQUENCE [LARGE SCALE GENOMIC DNA]</scope>
    <source>
        <strain evidence="3">JCM 9458</strain>
    </source>
</reference>
<accession>A0ABP6SYS0</accession>
<feature type="domain" description="CD-NTase-associated protein 12/Pycsar effector protein TIR" evidence="1">
    <location>
        <begin position="143"/>
        <end position="260"/>
    </location>
</feature>
<evidence type="ECO:0000313" key="3">
    <source>
        <dbReference type="Proteomes" id="UP001501676"/>
    </source>
</evidence>
<keyword evidence="3" id="KW-1185">Reference proteome</keyword>
<sequence length="285" mass="31725">MASNPPSHGSTENEPNLLVSRGDLQAALEDRIALGEEFKSRQIAQPGSLKELRNEYYSWGEYNVTLLKRSFTTSELANEYSSRITVGFGGSSTPAEEYRELIEDISADIRRLNSIKDRLALYPESTPKTVSKRRDVPSTAQDVFIVHGHDNATLQTVARFIRQVTQREPVILREMPNSGRTIIEKFEDHAESIGFAIVLLTGDDEGGVRGSADLRLRARQNVILELGFFISALGRERVAAIHEADVELPSDVSGMLYTSLGSDWRFELGREMRTAGIDVDLNAAR</sequence>
<gene>
    <name evidence="2" type="ORF">GCM10020369_33060</name>
</gene>
<evidence type="ECO:0000313" key="2">
    <source>
        <dbReference type="EMBL" id="GAA3388117.1"/>
    </source>
</evidence>